<name>A0A6A6V4J6_9PLEO</name>
<evidence type="ECO:0000256" key="3">
    <source>
        <dbReference type="SAM" id="MobiDB-lite"/>
    </source>
</evidence>
<protein>
    <recommendedName>
        <fullName evidence="4">HTH La-type RNA-binding domain-containing protein</fullName>
    </recommendedName>
</protein>
<sequence length="594" mass="67077">MAAPVTLNKSHEAEHNKNEQVPIKDVEGGQDPPDGRLIRGQVEFYFSDENLRTDLFLLQCCSGRENEGVSISRICGFKKMRKWKKKDVVAALRLSKKLEVVENGKKVKRRVPLEGKCLLDPDFVVDTVIDDPEIAYDPRSKRAIVYPVPKVSQNRQRLPQGTTKNMQKPTGFEDSYVEGPLTPAEAADELAMYDPEKALVERLEIAIQRFKQKRRMHEMYSKVFNKWMKFGGVENEPRMFGGLSKQDLKEMSAEEIARATAIHQIPWDREDTTKWTLDFVGVAEAFLASYYPNHFGHNESEVKTACQVLRSFYNYLLFHSVCDEHRDRILAARALCDKAEKELPKSHRVGIALPGSFNVAASVVFGGTAAAFADHSTGWATEGEGSTEVPDNANTAEATLLFQSAMELYGTDEQRVAVVDLDPATLGTVKSIVTGLEVVAIELATEEQRTRHEQMQSAKFLDKDKFEPLGKLICKPWATPDFKEYDLPASTGPNKDVPEMTYTFWIEESILEDCFIGLKLDAKVLTVPGGMHVLDEVKETFVSFYKILPNEMWEAKKVPKLRLLNRHLPREELEELENGEGQEHMPDGAMSDDE</sequence>
<dbReference type="InterPro" id="IPR036388">
    <property type="entry name" value="WH-like_DNA-bd_sf"/>
</dbReference>
<dbReference type="GO" id="GO:0033167">
    <property type="term" value="C:ARC complex"/>
    <property type="evidence" value="ECO:0007669"/>
    <property type="project" value="InterPro"/>
</dbReference>
<dbReference type="PANTHER" id="PTHR22792">
    <property type="entry name" value="LUPUS LA PROTEIN-RELATED"/>
    <property type="match status" value="1"/>
</dbReference>
<feature type="compositionally biased region" description="Polar residues" evidence="3">
    <location>
        <begin position="154"/>
        <end position="168"/>
    </location>
</feature>
<dbReference type="Gene3D" id="1.10.10.10">
    <property type="entry name" value="Winged helix-like DNA-binding domain superfamily/Winged helix DNA-binding domain"/>
    <property type="match status" value="1"/>
</dbReference>
<feature type="region of interest" description="Disordered" evidence="3">
    <location>
        <begin position="154"/>
        <end position="173"/>
    </location>
</feature>
<feature type="region of interest" description="Disordered" evidence="3">
    <location>
        <begin position="1"/>
        <end position="32"/>
    </location>
</feature>
<dbReference type="PANTHER" id="PTHR22792:SF140">
    <property type="entry name" value="ACHILLES, ISOFORM A"/>
    <property type="match status" value="1"/>
</dbReference>
<dbReference type="GO" id="GO:0031047">
    <property type="term" value="P:regulatory ncRNA-mediated gene silencing"/>
    <property type="evidence" value="ECO:0007669"/>
    <property type="project" value="InterPro"/>
</dbReference>
<dbReference type="Pfam" id="PF05383">
    <property type="entry name" value="La"/>
    <property type="match status" value="1"/>
</dbReference>
<keyword evidence="1 2" id="KW-0694">RNA-binding</keyword>
<dbReference type="GO" id="GO:0003729">
    <property type="term" value="F:mRNA binding"/>
    <property type="evidence" value="ECO:0007669"/>
    <property type="project" value="TreeGrafter"/>
</dbReference>
<dbReference type="InterPro" id="IPR018606">
    <property type="entry name" value="Arb1"/>
</dbReference>
<evidence type="ECO:0000313" key="6">
    <source>
        <dbReference type="Proteomes" id="UP000799440"/>
    </source>
</evidence>
<proteinExistence type="predicted"/>
<evidence type="ECO:0000256" key="1">
    <source>
        <dbReference type="ARBA" id="ARBA00022884"/>
    </source>
</evidence>
<evidence type="ECO:0000259" key="4">
    <source>
        <dbReference type="PROSITE" id="PS50961"/>
    </source>
</evidence>
<dbReference type="InterPro" id="IPR036390">
    <property type="entry name" value="WH_DNA-bd_sf"/>
</dbReference>
<accession>A0A6A6V4J6</accession>
<evidence type="ECO:0000256" key="2">
    <source>
        <dbReference type="PROSITE-ProRule" id="PRU00332"/>
    </source>
</evidence>
<feature type="domain" description="HTH La-type RNA-binding" evidence="4">
    <location>
        <begin position="28"/>
        <end position="117"/>
    </location>
</feature>
<keyword evidence="6" id="KW-1185">Reference proteome</keyword>
<feature type="compositionally biased region" description="Basic and acidic residues" evidence="3">
    <location>
        <begin position="9"/>
        <end position="32"/>
    </location>
</feature>
<organism evidence="5 6">
    <name type="scientific">Sporormia fimetaria CBS 119925</name>
    <dbReference type="NCBI Taxonomy" id="1340428"/>
    <lineage>
        <taxon>Eukaryota</taxon>
        <taxon>Fungi</taxon>
        <taxon>Dikarya</taxon>
        <taxon>Ascomycota</taxon>
        <taxon>Pezizomycotina</taxon>
        <taxon>Dothideomycetes</taxon>
        <taxon>Pleosporomycetidae</taxon>
        <taxon>Pleosporales</taxon>
        <taxon>Sporormiaceae</taxon>
        <taxon>Sporormia</taxon>
    </lineage>
</organism>
<reference evidence="5" key="1">
    <citation type="journal article" date="2020" name="Stud. Mycol.">
        <title>101 Dothideomycetes genomes: a test case for predicting lifestyles and emergence of pathogens.</title>
        <authorList>
            <person name="Haridas S."/>
            <person name="Albert R."/>
            <person name="Binder M."/>
            <person name="Bloem J."/>
            <person name="Labutti K."/>
            <person name="Salamov A."/>
            <person name="Andreopoulos B."/>
            <person name="Baker S."/>
            <person name="Barry K."/>
            <person name="Bills G."/>
            <person name="Bluhm B."/>
            <person name="Cannon C."/>
            <person name="Castanera R."/>
            <person name="Culley D."/>
            <person name="Daum C."/>
            <person name="Ezra D."/>
            <person name="Gonzalez J."/>
            <person name="Henrissat B."/>
            <person name="Kuo A."/>
            <person name="Liang C."/>
            <person name="Lipzen A."/>
            <person name="Lutzoni F."/>
            <person name="Magnuson J."/>
            <person name="Mondo S."/>
            <person name="Nolan M."/>
            <person name="Ohm R."/>
            <person name="Pangilinan J."/>
            <person name="Park H.-J."/>
            <person name="Ramirez L."/>
            <person name="Alfaro M."/>
            <person name="Sun H."/>
            <person name="Tritt A."/>
            <person name="Yoshinaga Y."/>
            <person name="Zwiers L.-H."/>
            <person name="Turgeon B."/>
            <person name="Goodwin S."/>
            <person name="Spatafora J."/>
            <person name="Crous P."/>
            <person name="Grigoriev I."/>
        </authorList>
    </citation>
    <scope>NUCLEOTIDE SEQUENCE</scope>
    <source>
        <strain evidence="5">CBS 119925</strain>
    </source>
</reference>
<dbReference type="InterPro" id="IPR045180">
    <property type="entry name" value="La_dom_prot"/>
</dbReference>
<dbReference type="SUPFAM" id="SSF46785">
    <property type="entry name" value="Winged helix' DNA-binding domain"/>
    <property type="match status" value="1"/>
</dbReference>
<dbReference type="OrthoDB" id="435402at2759"/>
<dbReference type="AlphaFoldDB" id="A0A6A6V4J6"/>
<dbReference type="SMART" id="SM00715">
    <property type="entry name" value="LA"/>
    <property type="match status" value="1"/>
</dbReference>
<dbReference type="InterPro" id="IPR006630">
    <property type="entry name" value="La_HTH"/>
</dbReference>
<dbReference type="Pfam" id="PF09692">
    <property type="entry name" value="Arb1"/>
    <property type="match status" value="1"/>
</dbReference>
<dbReference type="EMBL" id="MU006590">
    <property type="protein sequence ID" value="KAF2744241.1"/>
    <property type="molecule type" value="Genomic_DNA"/>
</dbReference>
<dbReference type="PROSITE" id="PS50961">
    <property type="entry name" value="HTH_LA"/>
    <property type="match status" value="1"/>
</dbReference>
<evidence type="ECO:0000313" key="5">
    <source>
        <dbReference type="EMBL" id="KAF2744241.1"/>
    </source>
</evidence>
<feature type="region of interest" description="Disordered" evidence="3">
    <location>
        <begin position="572"/>
        <end position="594"/>
    </location>
</feature>
<dbReference type="Proteomes" id="UP000799440">
    <property type="component" value="Unassembled WGS sequence"/>
</dbReference>
<gene>
    <name evidence="5" type="ORF">M011DRAFT_409002</name>
</gene>